<dbReference type="EMBL" id="FJOG01000041">
    <property type="protein sequence ID" value="CZR67054.1"/>
    <property type="molecule type" value="Genomic_DNA"/>
</dbReference>
<dbReference type="OrthoDB" id="10555540at2759"/>
<protein>
    <submittedName>
        <fullName evidence="1">Uncharacterized protein</fullName>
    </submittedName>
</protein>
<evidence type="ECO:0000313" key="2">
    <source>
        <dbReference type="Proteomes" id="UP000184330"/>
    </source>
</evidence>
<sequence length="416" mass="47436">MNPLARPRCQLLEDLPAELRNLIWSHVFRAPTGKVVICPSYTYNKAFIMDEYLYWSGVQVNPFAIYPRTRSGLEAEYFGIGCISMTFDSDNGFRMTARNLFEAWMFLLRNSEIKDSFSASFRRNIVINTGLQHLCPETEEFYKPRSISYEDVHHCSVLAVLCTLEELYIGYGSELWQYGKFCYRDGTLVPFKLGQCAEEECERRLDLLVPKHLQPVGLNEDNFTREFSNAGGYLASPFSFERPKVICERSGLPLRRDRDYLAKVNLTRPAVYKPPWLFDLSFFPSCNNLLPIQPASLRATPSLRFRSSGYRLQSTKHFNFFWDSGNQISNPFAILTLIDCPLLGTLEGLGTRLHRDMPPKWSPPVDTIFDTSLEGRQNYLAHLLNVMNGKVLDSLSTFFSALAGNTNGLATSVPSL</sequence>
<name>A0A1L7XPU2_9HELO</name>
<keyword evidence="2" id="KW-1185">Reference proteome</keyword>
<evidence type="ECO:0000313" key="1">
    <source>
        <dbReference type="EMBL" id="CZR67054.1"/>
    </source>
</evidence>
<organism evidence="1 2">
    <name type="scientific">Phialocephala subalpina</name>
    <dbReference type="NCBI Taxonomy" id="576137"/>
    <lineage>
        <taxon>Eukaryota</taxon>
        <taxon>Fungi</taxon>
        <taxon>Dikarya</taxon>
        <taxon>Ascomycota</taxon>
        <taxon>Pezizomycotina</taxon>
        <taxon>Leotiomycetes</taxon>
        <taxon>Helotiales</taxon>
        <taxon>Mollisiaceae</taxon>
        <taxon>Phialocephala</taxon>
        <taxon>Phialocephala fortinii species complex</taxon>
    </lineage>
</organism>
<dbReference type="Proteomes" id="UP000184330">
    <property type="component" value="Unassembled WGS sequence"/>
</dbReference>
<proteinExistence type="predicted"/>
<accession>A0A1L7XPU2</accession>
<gene>
    <name evidence="1" type="ORF">PAC_16953</name>
</gene>
<dbReference type="AlphaFoldDB" id="A0A1L7XPU2"/>
<reference evidence="1 2" key="1">
    <citation type="submission" date="2016-03" db="EMBL/GenBank/DDBJ databases">
        <authorList>
            <person name="Ploux O."/>
        </authorList>
    </citation>
    <scope>NUCLEOTIDE SEQUENCE [LARGE SCALE GENOMIC DNA]</scope>
    <source>
        <strain evidence="1 2">UAMH 11012</strain>
    </source>
</reference>